<dbReference type="SUPFAM" id="SSF69318">
    <property type="entry name" value="Integrin alpha N-terminal domain"/>
    <property type="match status" value="1"/>
</dbReference>
<dbReference type="EMBL" id="JACHNH010000001">
    <property type="protein sequence ID" value="MBB4764581.1"/>
    <property type="molecule type" value="Genomic_DNA"/>
</dbReference>
<dbReference type="InterPro" id="IPR003284">
    <property type="entry name" value="Sal_SpvB"/>
</dbReference>
<dbReference type="InterPro" id="IPR028994">
    <property type="entry name" value="Integrin_alpha_N"/>
</dbReference>
<accession>A0A7W7I1L1</accession>
<feature type="compositionally biased region" description="Acidic residues" evidence="4">
    <location>
        <begin position="1292"/>
        <end position="1304"/>
    </location>
</feature>
<reference evidence="7 8" key="1">
    <citation type="submission" date="2020-08" db="EMBL/GenBank/DDBJ databases">
        <title>Sequencing the genomes of 1000 actinobacteria strains.</title>
        <authorList>
            <person name="Klenk H.-P."/>
        </authorList>
    </citation>
    <scope>NUCLEOTIDE SEQUENCE [LARGE SCALE GENOMIC DNA]</scope>
    <source>
        <strain evidence="7 8">DSM 43149</strain>
    </source>
</reference>
<evidence type="ECO:0000313" key="8">
    <source>
        <dbReference type="Proteomes" id="UP000578112"/>
    </source>
</evidence>
<dbReference type="InterPro" id="IPR022044">
    <property type="entry name" value="TcdB_toxin_mid/C"/>
</dbReference>
<dbReference type="InterPro" id="IPR022385">
    <property type="entry name" value="Rhs_assc_core"/>
</dbReference>
<feature type="compositionally biased region" description="Low complexity" evidence="4">
    <location>
        <begin position="34"/>
        <end position="46"/>
    </location>
</feature>
<evidence type="ECO:0000259" key="6">
    <source>
        <dbReference type="Pfam" id="PF12256"/>
    </source>
</evidence>
<comment type="caution">
    <text evidence="7">The sequence shown here is derived from an EMBL/GenBank/DDBJ whole genome shotgun (WGS) entry which is preliminary data.</text>
</comment>
<dbReference type="InterPro" id="IPR050708">
    <property type="entry name" value="T6SS_VgrG/RHS"/>
</dbReference>
<evidence type="ECO:0000256" key="4">
    <source>
        <dbReference type="SAM" id="MobiDB-lite"/>
    </source>
</evidence>
<proteinExistence type="predicted"/>
<dbReference type="NCBIfam" id="TIGR03696">
    <property type="entry name" value="Rhs_assc_core"/>
    <property type="match status" value="1"/>
</dbReference>
<comment type="subcellular location">
    <subcellularLocation>
        <location evidence="1">Secreted</location>
    </subcellularLocation>
</comment>
<evidence type="ECO:0000259" key="5">
    <source>
        <dbReference type="Pfam" id="PF12255"/>
    </source>
</evidence>
<dbReference type="PANTHER" id="PTHR32305">
    <property type="match status" value="1"/>
</dbReference>
<feature type="domain" description="Insecticide toxin TcdB middle/N-terminal" evidence="6">
    <location>
        <begin position="698"/>
        <end position="848"/>
    </location>
</feature>
<dbReference type="Proteomes" id="UP000578112">
    <property type="component" value="Unassembled WGS sequence"/>
</dbReference>
<dbReference type="Pfam" id="PF12256">
    <property type="entry name" value="TcdB_toxin_midN"/>
    <property type="match status" value="1"/>
</dbReference>
<dbReference type="PRINTS" id="PR01341">
    <property type="entry name" value="SALSPVBPROT"/>
</dbReference>
<dbReference type="Gene3D" id="2.180.10.10">
    <property type="entry name" value="RHS repeat-associated core"/>
    <property type="match status" value="1"/>
</dbReference>
<dbReference type="GO" id="GO:0005576">
    <property type="term" value="C:extracellular region"/>
    <property type="evidence" value="ECO:0007669"/>
    <property type="project" value="UniProtKB-SubCell"/>
</dbReference>
<protein>
    <submittedName>
        <fullName evidence="7">RHS repeat-associated protein</fullName>
    </submittedName>
</protein>
<feature type="region of interest" description="Disordered" evidence="4">
    <location>
        <begin position="2383"/>
        <end position="2453"/>
    </location>
</feature>
<dbReference type="GO" id="GO:0005737">
    <property type="term" value="C:cytoplasm"/>
    <property type="evidence" value="ECO:0007669"/>
    <property type="project" value="InterPro"/>
</dbReference>
<dbReference type="InterPro" id="IPR022045">
    <property type="entry name" value="TcdB_toxin_mid/N"/>
</dbReference>
<keyword evidence="8" id="KW-1185">Reference proteome</keyword>
<evidence type="ECO:0000256" key="1">
    <source>
        <dbReference type="ARBA" id="ARBA00004613"/>
    </source>
</evidence>
<dbReference type="Pfam" id="PF12255">
    <property type="entry name" value="TcdB_toxin_midC"/>
    <property type="match status" value="1"/>
</dbReference>
<evidence type="ECO:0000256" key="2">
    <source>
        <dbReference type="ARBA" id="ARBA00022525"/>
    </source>
</evidence>
<feature type="region of interest" description="Disordered" evidence="4">
    <location>
        <begin position="1"/>
        <end position="54"/>
    </location>
</feature>
<feature type="region of interest" description="Disordered" evidence="4">
    <location>
        <begin position="1292"/>
        <end position="1318"/>
    </location>
</feature>
<keyword evidence="3" id="KW-0843">Virulence</keyword>
<feature type="compositionally biased region" description="Pro residues" evidence="4">
    <location>
        <begin position="24"/>
        <end position="33"/>
    </location>
</feature>
<dbReference type="Pfam" id="PF03534">
    <property type="entry name" value="SpvB"/>
    <property type="match status" value="1"/>
</dbReference>
<evidence type="ECO:0000256" key="3">
    <source>
        <dbReference type="ARBA" id="ARBA00023026"/>
    </source>
</evidence>
<organism evidence="7 8">
    <name type="scientific">Actinoplanes digitatis</name>
    <dbReference type="NCBI Taxonomy" id="1868"/>
    <lineage>
        <taxon>Bacteria</taxon>
        <taxon>Bacillati</taxon>
        <taxon>Actinomycetota</taxon>
        <taxon>Actinomycetes</taxon>
        <taxon>Micromonosporales</taxon>
        <taxon>Micromonosporaceae</taxon>
        <taxon>Actinoplanes</taxon>
    </lineage>
</organism>
<evidence type="ECO:0000313" key="7">
    <source>
        <dbReference type="EMBL" id="MBB4764581.1"/>
    </source>
</evidence>
<feature type="compositionally biased region" description="Polar residues" evidence="4">
    <location>
        <begin position="2414"/>
        <end position="2453"/>
    </location>
</feature>
<dbReference type="RefSeq" id="WP_184995755.1">
    <property type="nucleotide sequence ID" value="NZ_BOMK01000003.1"/>
</dbReference>
<gene>
    <name evidence="7" type="ORF">BJ971_005137</name>
</gene>
<dbReference type="PANTHER" id="PTHR32305:SF15">
    <property type="entry name" value="PROTEIN RHSA-RELATED"/>
    <property type="match status" value="1"/>
</dbReference>
<sequence>MLPATPAAGPPPDPAGGAAAEAAPPGPPAPQRQPPAAGLPAAPELPSVSLPTGGGAIRGIGEKFGVDAVTGTASFTIPLPLTPGRDGFGPRLDLSYDSGSGNGPFGLGWGLNLPAIVRKTDKGLPRYDDAHESDVFVLSAAEDLVPAGPPHRVDGYEVRRYRPRIEATFARVERWTRIGDPADVHWRTLSPENVLTSYGADPGSRITDPADERNIFGWLVCETRDTAGNVARYEYAAEDDHRSTAQRYLKRIRYGNATPWLDADGERPRFPGDAAVRDTRWHFTAVFDYGDHDEKHPRIEPDRPWGTRDDPFSAYRSGFEIRTARLCRRVLMFHSFPDEPSVGADTLVGAAELSYSPRTDPTTVDRPVYAELVAVTQARFRRDGAGYRRRALPPVEMTYSAATVRNRVHTVAADQLGSLPQGLDGRTFRWLDLNGEGIPGAFSEQGGGWYFLPNLSAGTDGEVRFGPLKAVPARPNHTLRTPAQLMDLGGDGRLDLAVLGGPDAGVYQHDEDDGWRPFRPFRHRLTVDPDDPNLRLVDLDGDGLPDVLITEGDSLVWHRGLGLDGFGPAFRIPVPGDERRGPRVVFADATENVQLADMTGDGLSDIVRIRNGDVAYWPNLGYGRFGRRITMRNVPRFDTDGQFSAAKVRLGDLDGSGTTDVVYLHGTGPRLYFNQSGNALSAPHRLDGFPLTDNLAGVELLDLLGNGTACLVWSSPLPGDARRQLRYLDLMGAKPHLLTSMANNLGAETRVHYRSSTSYYLADKAAGRPWITRSPFPVHVVARTEVFDHVNRHRFTSRYAYHHQYFDAVEREPRGFGLVEQWDTEDSTVPSDGTHVPPVYTKSWFHTGVYLGREHVSDYFAGLLGPKDRGEYYREPAWADDDAEARRRLLPDTVLPEGLTFDEEREACRALKGSLLRQEVYGLDGTPAERHPYTVLEQNFTIRTLQRRGANRHAVFLAHPRERLTYTYERDPEDPRVDHSLILAVDDAGHVLDEVTIAYGRRTPDPALPTDEDRAAQGRTLVTSAHNTMTAFVDTADHFRIPLPADVRAYEITGARPRDGLRFAFEEWTDGGPGRRRLIDHSRVLYRPDDLGAAAGDATAMLPLGALEPRAVAGCTFRLCFDETLLRHTFRRDTDLLDDLDAVLREGGYRSGSELAAAGAFPAGDPPGQWWLPGDLTFLSPAGQDGAADELAFARRHFFLPRRARDPFQDGVTSRDREAIYDGYDLVVVETVDQLGNRTTAGRRDAAGSGVDYRIMRALYVTDPNGNRAQAAVDTLGMLVATASMGKEDEELGDSLAGFDDDALDDRGPDGPPEQTAPALIRKAGRRYCYDVFAYHRTRDDPAPQPPSVRSIVRETHESDLAPGRRSGLQNAFSYCDGFGHDVQSKVEADPDPAQPDRPRWISTGWRVLNNKGNPVRVYEPFFTFDHGFEYGATRGVSTIKFYDPAQRVVATLSPDHTYEKVTFGAWHRTDWDRNDTVLQDPRTDPDVGGVMAGHFATTGPDWRTWHAQRIGGALGPRERAAAEQSEAHARTPSTTHLDPLQRAFLTRAHNGFRPAPVLLDTRCEYDIEGNPMAVRDSMTALSPLGRVVTRSVFDLIGRELRRDAMDSGTRWTLCDVDDKPLRQWDSRGHRTRPVYDALRRLVRIAVRGADPDDRGREVVTERTVYGESAPDAERHNGRTRVHLHLDQSGAALFTDYDFKGNPVRSVRRVAEQFRTVVDWSLDGAADADLLAAAEPALLPGEYLASSEFDALNRVRTLTNPAEDGFGVSVTRYRYNRSNLLLGLDLRIEGGTGWTPLIRHTVFDAKGRRRRLERGNGVVTTFDYDPLTFRMTGLVTTRERGRRDLQRLAYTYDPVGNITAIADEAHRPVFFRNQRVDASSGYIYDPLYRLIRATGREQLSRLGARPRTAGPRLPGVALPDDQRAVARYTEEYEYDDVGNVTRLRHRGHDPRHRGWSRTFAYEQHGNRLDTTTLSTGGSTPEHYGYDRHGNLTRMPHLEAIGWNHLDQLRTSRRQRSADGRAERTYYVYDSSGARTRKVTERAGGGVRTDRIYLAGLEVVRRHAGAHSGLIRNTLAVGDGKNTIARVTARNDVDDDTPRRQIRHQIPDHLGSVAVEADGDGRLLSFEEYTPYGSTAYRAARSEADARKRDRFIGRERDNETGLYCVGARYYAPWLARWASADPAGLRDSTNLYTYAGCDPVNQVDRNGAWKVNWTQVGIGFAIAAGTVAIGAAIVMTGGAAAAPLLAGAAAFTGVSEGAIVTGLVLTGTAIGTANVIKTSGELTTGKNYKGEQLSDDELSRKLGALPVDVIATALGVKGLSLGGGGGGAAASGIADIGEGGVAALRNFSAPSFSLPSIVANTKAIMPALSAAAIPVAMAMVGNGGGGGGGGEPPPESKPPPEKTSSQQPPPEAGATQSSSPNATATTSGPVSSTPPKVTVTNPGGANGATVGSSTTKSYRDTFFKIFPWLKGKIRVHHAVERQVEKLFPGRFTTSEINSAENLRGIPNEINNTVHLSQIRKIWNKFYQAFPNATREQILAEAQRVDDMFGACFTPPIRPPVSTNPTPTPASSGP</sequence>
<name>A0A7W7I1L1_9ACTN</name>
<keyword evidence="2" id="KW-0964">Secreted</keyword>
<feature type="domain" description="Insecticide toxin TcdB middle/C-terminal" evidence="5">
    <location>
        <begin position="907"/>
        <end position="1018"/>
    </location>
</feature>